<dbReference type="GO" id="GO:0016020">
    <property type="term" value="C:membrane"/>
    <property type="evidence" value="ECO:0007669"/>
    <property type="project" value="UniProtKB-SubCell"/>
</dbReference>
<keyword evidence="6 12" id="KW-1133">Transmembrane helix</keyword>
<evidence type="ECO:0000313" key="14">
    <source>
        <dbReference type="EMBL" id="OQK16259.1"/>
    </source>
</evidence>
<feature type="transmembrane region" description="Helical" evidence="12">
    <location>
        <begin position="35"/>
        <end position="53"/>
    </location>
</feature>
<dbReference type="InterPro" id="IPR005804">
    <property type="entry name" value="FA_desaturase_dom"/>
</dbReference>
<keyword evidence="4 12" id="KW-0812">Transmembrane</keyword>
<dbReference type="PRINTS" id="PR00075">
    <property type="entry name" value="FACDDSATRASE"/>
</dbReference>
<comment type="similarity">
    <text evidence="2">Belongs to the fatty acid desaturase type 2 family.</text>
</comment>
<evidence type="ECO:0000256" key="7">
    <source>
        <dbReference type="ARBA" id="ARBA00023002"/>
    </source>
</evidence>
<keyword evidence="15" id="KW-1185">Reference proteome</keyword>
<gene>
    <name evidence="14" type="ORF">AU255_14290</name>
</gene>
<dbReference type="InterPro" id="IPR015876">
    <property type="entry name" value="Acyl-CoA_DS"/>
</dbReference>
<protein>
    <submittedName>
        <fullName evidence="14">Stearoyl-CoA 9-desaturase</fullName>
    </submittedName>
</protein>
<dbReference type="AlphaFoldDB" id="A0A1V8M3X1"/>
<evidence type="ECO:0000256" key="11">
    <source>
        <dbReference type="ARBA" id="ARBA00023160"/>
    </source>
</evidence>
<accession>A0A1V8M3X1</accession>
<evidence type="ECO:0000256" key="9">
    <source>
        <dbReference type="ARBA" id="ARBA00023098"/>
    </source>
</evidence>
<dbReference type="Proteomes" id="UP000191980">
    <property type="component" value="Unassembled WGS sequence"/>
</dbReference>
<keyword evidence="5" id="KW-0276">Fatty acid metabolism</keyword>
<dbReference type="CDD" id="cd03505">
    <property type="entry name" value="Delta9-FADS-like"/>
    <property type="match status" value="1"/>
</dbReference>
<dbReference type="GO" id="GO:0016717">
    <property type="term" value="F:oxidoreductase activity, acting on paired donors, with oxidation of a pair of donors resulting in the reduction of molecular oxygen to two molecules of water"/>
    <property type="evidence" value="ECO:0007669"/>
    <property type="project" value="InterPro"/>
</dbReference>
<keyword evidence="9" id="KW-0443">Lipid metabolism</keyword>
<evidence type="ECO:0000259" key="13">
    <source>
        <dbReference type="Pfam" id="PF00487"/>
    </source>
</evidence>
<evidence type="ECO:0000256" key="3">
    <source>
        <dbReference type="ARBA" id="ARBA00022516"/>
    </source>
</evidence>
<evidence type="ECO:0000256" key="8">
    <source>
        <dbReference type="ARBA" id="ARBA00023004"/>
    </source>
</evidence>
<dbReference type="STRING" id="1420851.AU255_14290"/>
<dbReference type="GO" id="GO:0006633">
    <property type="term" value="P:fatty acid biosynthetic process"/>
    <property type="evidence" value="ECO:0007669"/>
    <property type="project" value="UniProtKB-KW"/>
</dbReference>
<dbReference type="PANTHER" id="PTHR11351:SF31">
    <property type="entry name" value="DESATURASE 1, ISOFORM A-RELATED"/>
    <property type="match status" value="1"/>
</dbReference>
<reference evidence="14 15" key="1">
    <citation type="submission" date="2015-12" db="EMBL/GenBank/DDBJ databases">
        <authorList>
            <person name="Shamseldin A."/>
            <person name="Moawad H."/>
            <person name="Abd El-Rahim W.M."/>
            <person name="Sadowsky M.J."/>
        </authorList>
    </citation>
    <scope>NUCLEOTIDE SEQUENCE [LARGE SCALE GENOMIC DNA]</scope>
    <source>
        <strain evidence="14 15">WF1</strain>
    </source>
</reference>
<evidence type="ECO:0000256" key="4">
    <source>
        <dbReference type="ARBA" id="ARBA00022692"/>
    </source>
</evidence>
<evidence type="ECO:0000256" key="10">
    <source>
        <dbReference type="ARBA" id="ARBA00023136"/>
    </source>
</evidence>
<keyword evidence="10 12" id="KW-0472">Membrane</keyword>
<feature type="transmembrane region" description="Helical" evidence="12">
    <location>
        <begin position="173"/>
        <end position="192"/>
    </location>
</feature>
<keyword evidence="8" id="KW-0408">Iron</keyword>
<evidence type="ECO:0000256" key="12">
    <source>
        <dbReference type="SAM" id="Phobius"/>
    </source>
</evidence>
<evidence type="ECO:0000256" key="2">
    <source>
        <dbReference type="ARBA" id="ARBA00008749"/>
    </source>
</evidence>
<feature type="transmembrane region" description="Helical" evidence="12">
    <location>
        <begin position="59"/>
        <end position="79"/>
    </location>
</feature>
<keyword evidence="11" id="KW-0275">Fatty acid biosynthesis</keyword>
<feature type="transmembrane region" description="Helical" evidence="12">
    <location>
        <begin position="204"/>
        <end position="226"/>
    </location>
</feature>
<evidence type="ECO:0000256" key="5">
    <source>
        <dbReference type="ARBA" id="ARBA00022832"/>
    </source>
</evidence>
<evidence type="ECO:0000313" key="15">
    <source>
        <dbReference type="Proteomes" id="UP000191980"/>
    </source>
</evidence>
<dbReference type="EMBL" id="LPUF01000002">
    <property type="protein sequence ID" value="OQK16259.1"/>
    <property type="molecule type" value="Genomic_DNA"/>
</dbReference>
<comment type="caution">
    <text evidence="14">The sequence shown here is derived from an EMBL/GenBank/DDBJ whole genome shotgun (WGS) entry which is preliminary data.</text>
</comment>
<evidence type="ECO:0000256" key="6">
    <source>
        <dbReference type="ARBA" id="ARBA00022989"/>
    </source>
</evidence>
<evidence type="ECO:0000256" key="1">
    <source>
        <dbReference type="ARBA" id="ARBA00004141"/>
    </source>
</evidence>
<dbReference type="RefSeq" id="WP_198942645.1">
    <property type="nucleotide sequence ID" value="NZ_LPUF01000002.1"/>
</dbReference>
<name>A0A1V8M3X1_9GAMM</name>
<organism evidence="14 15">
    <name type="scientific">Methyloprofundus sedimenti</name>
    <dbReference type="NCBI Taxonomy" id="1420851"/>
    <lineage>
        <taxon>Bacteria</taxon>
        <taxon>Pseudomonadati</taxon>
        <taxon>Pseudomonadota</taxon>
        <taxon>Gammaproteobacteria</taxon>
        <taxon>Methylococcales</taxon>
        <taxon>Methylococcaceae</taxon>
        <taxon>Methyloprofundus</taxon>
    </lineage>
</organism>
<dbReference type="Pfam" id="PF00487">
    <property type="entry name" value="FA_desaturase"/>
    <property type="match status" value="1"/>
</dbReference>
<comment type="subcellular location">
    <subcellularLocation>
        <location evidence="1">Membrane</location>
        <topology evidence="1">Multi-pass membrane protein</topology>
    </subcellularLocation>
</comment>
<proteinExistence type="inferred from homology"/>
<keyword evidence="3" id="KW-0444">Lipid biosynthesis</keyword>
<sequence>MNSETADKSRKNTLLQWFDSSKEAGSYANIDAIDWMRVIPFILMHLACLLVFVVGWSPVALWVALASYLLRMFAITAFYHRYFSHKAFKTSRVCQFIFGVLGAAATQRGPVWWAANHRYHHRYSDTDKDTHSPRHGFIWSHMGWFLTLKHFNTKTQCVRDLQKYPELHWLDRFDVVVPVIYGISMWCLGAWLEDYYPQLHTNGWQLFIWGYIISTVVLIHCTLMINSLAHIYGSQRFDTGDDSRNNSLLALISLGEGWHNNHHHYPVSAKQGFYWWEIDISYYLLRLMALLGLIWDLKEVPAHRLTSKRLPENKI</sequence>
<dbReference type="PANTHER" id="PTHR11351">
    <property type="entry name" value="ACYL-COA DESATURASE"/>
    <property type="match status" value="1"/>
</dbReference>
<keyword evidence="7" id="KW-0560">Oxidoreductase</keyword>
<feature type="domain" description="Fatty acid desaturase" evidence="13">
    <location>
        <begin position="59"/>
        <end position="278"/>
    </location>
</feature>